<organism evidence="2 3">
    <name type="scientific">Microcella humidisoli</name>
    <dbReference type="NCBI Taxonomy" id="2963406"/>
    <lineage>
        <taxon>Bacteria</taxon>
        <taxon>Bacillati</taxon>
        <taxon>Actinomycetota</taxon>
        <taxon>Actinomycetes</taxon>
        <taxon>Micrococcales</taxon>
        <taxon>Microbacteriaceae</taxon>
        <taxon>Microcella</taxon>
    </lineage>
</organism>
<evidence type="ECO:0000259" key="1">
    <source>
        <dbReference type="Pfam" id="PF01037"/>
    </source>
</evidence>
<dbReference type="SUPFAM" id="SSF46785">
    <property type="entry name" value="Winged helix' DNA-binding domain"/>
    <property type="match status" value="1"/>
</dbReference>
<keyword evidence="3" id="KW-1185">Reference proteome</keyword>
<accession>A0ABY5FTU5</accession>
<protein>
    <submittedName>
        <fullName evidence="2">Lrp/AsnC family transcriptional regulator</fullName>
    </submittedName>
</protein>
<dbReference type="Gene3D" id="1.10.10.10">
    <property type="entry name" value="Winged helix-like DNA-binding domain superfamily/Winged helix DNA-binding domain"/>
    <property type="match status" value="1"/>
</dbReference>
<dbReference type="InterPro" id="IPR036388">
    <property type="entry name" value="WH-like_DNA-bd_sf"/>
</dbReference>
<evidence type="ECO:0000313" key="3">
    <source>
        <dbReference type="Proteomes" id="UP001060039"/>
    </source>
</evidence>
<dbReference type="Pfam" id="PF13412">
    <property type="entry name" value="HTH_24"/>
    <property type="match status" value="1"/>
</dbReference>
<name>A0ABY5FTU5_9MICO</name>
<dbReference type="PANTHER" id="PTHR30154">
    <property type="entry name" value="LEUCINE-RESPONSIVE REGULATORY PROTEIN"/>
    <property type="match status" value="1"/>
</dbReference>
<dbReference type="PANTHER" id="PTHR30154:SF34">
    <property type="entry name" value="TRANSCRIPTIONAL REGULATOR AZLB"/>
    <property type="match status" value="1"/>
</dbReference>
<dbReference type="SMART" id="SM00344">
    <property type="entry name" value="HTH_ASNC"/>
    <property type="match status" value="1"/>
</dbReference>
<dbReference type="InterPro" id="IPR036390">
    <property type="entry name" value="WH_DNA-bd_sf"/>
</dbReference>
<evidence type="ECO:0000313" key="2">
    <source>
        <dbReference type="EMBL" id="UTT61571.1"/>
    </source>
</evidence>
<dbReference type="Proteomes" id="UP001060039">
    <property type="component" value="Chromosome"/>
</dbReference>
<dbReference type="SUPFAM" id="SSF54909">
    <property type="entry name" value="Dimeric alpha+beta barrel"/>
    <property type="match status" value="1"/>
</dbReference>
<sequence>MVRSATILDATTRRIVLALDADPRATVGGLAESLRLARGTVQSRIAQLFDGRTLRPQSVTVPPEALGYSIRAIVTAEVDQDRFDEAMVALREIPTIIECVATSGQNDLLCQVVARDTDDLYAVGQRILRCPGIRRTATSIVLKELITYRTTPLLEQ</sequence>
<dbReference type="Gene3D" id="3.30.70.920">
    <property type="match status" value="1"/>
</dbReference>
<proteinExistence type="predicted"/>
<dbReference type="EMBL" id="CP101497">
    <property type="protein sequence ID" value="UTT61571.1"/>
    <property type="molecule type" value="Genomic_DNA"/>
</dbReference>
<dbReference type="Pfam" id="PF01037">
    <property type="entry name" value="AsnC_trans_reg"/>
    <property type="match status" value="1"/>
</dbReference>
<feature type="domain" description="Transcription regulator AsnC/Lrp ligand binding" evidence="1">
    <location>
        <begin position="76"/>
        <end position="144"/>
    </location>
</feature>
<dbReference type="InterPro" id="IPR019887">
    <property type="entry name" value="Tscrpt_reg_AsnC/Lrp_C"/>
</dbReference>
<dbReference type="RefSeq" id="WP_255158578.1">
    <property type="nucleotide sequence ID" value="NZ_CP101497.1"/>
</dbReference>
<gene>
    <name evidence="2" type="ORF">NNL39_07720</name>
</gene>
<dbReference type="InterPro" id="IPR011008">
    <property type="entry name" value="Dimeric_a/b-barrel"/>
</dbReference>
<dbReference type="InterPro" id="IPR019888">
    <property type="entry name" value="Tscrpt_reg_AsnC-like"/>
</dbReference>
<reference evidence="2" key="1">
    <citation type="submission" date="2022-07" db="EMBL/GenBank/DDBJ databases">
        <title>Taxonomic analysis of Microcella humidisoli nov. sp., isolated from riverside soil.</title>
        <authorList>
            <person name="Molina K.M."/>
            <person name="Kim S.B."/>
        </authorList>
    </citation>
    <scope>NUCLEOTIDE SEQUENCE</scope>
    <source>
        <strain evidence="2">MMS21-STM10</strain>
    </source>
</reference>